<protein>
    <submittedName>
        <fullName evidence="3">Uncharacterized protein LOC107220209</fullName>
    </submittedName>
</protein>
<feature type="region of interest" description="Disordered" evidence="1">
    <location>
        <begin position="226"/>
        <end position="256"/>
    </location>
</feature>
<dbReference type="RefSeq" id="XP_046599079.1">
    <property type="nucleotide sequence ID" value="XM_046743123.1"/>
</dbReference>
<evidence type="ECO:0000313" key="3">
    <source>
        <dbReference type="RefSeq" id="XP_046599079.1"/>
    </source>
</evidence>
<feature type="region of interest" description="Disordered" evidence="1">
    <location>
        <begin position="345"/>
        <end position="382"/>
    </location>
</feature>
<feature type="compositionally biased region" description="Basic and acidic residues" evidence="1">
    <location>
        <begin position="307"/>
        <end position="318"/>
    </location>
</feature>
<feature type="compositionally biased region" description="Polar residues" evidence="1">
    <location>
        <begin position="669"/>
        <end position="678"/>
    </location>
</feature>
<name>A0ABM3GFQ8_NEOLC</name>
<evidence type="ECO:0000313" key="2">
    <source>
        <dbReference type="Proteomes" id="UP000829291"/>
    </source>
</evidence>
<reference evidence="3" key="1">
    <citation type="submission" date="2025-08" db="UniProtKB">
        <authorList>
            <consortium name="RefSeq"/>
        </authorList>
    </citation>
    <scope>IDENTIFICATION</scope>
    <source>
        <tissue evidence="3">Thorax and Abdomen</tissue>
    </source>
</reference>
<gene>
    <name evidence="3" type="primary">LOC107220209</name>
</gene>
<dbReference type="Proteomes" id="UP000829291">
    <property type="component" value="Chromosome 6"/>
</dbReference>
<sequence>MVECKYLAVHDVKNVVLIVNHLQQAGRPSFAPILWLSILGLTLARPPNQIDLTASKGLEKLQRQRTLRSIWPFTSSETTTEAPEIYPASVPENNQWFVQGETAIPEGIDLTKYPVWKIHKYNGIDLHPVNLQPQNLYPPEGDIIEVGYAPGASPSLDYASSSYSNGYEQSQPAHETYPTGYLPTYSSQSAPYPPAVANQKSDEYHSSSFTAETDDYNIQTQQKYETYVSPQSQTQAQPLTGYPQAPQINYGPPNLQNVDYQKGQMQMYGLGEGQSSLAQPQSVDGEKPDLSFLDNLGGLGAFLPEVKDDESASNKENTDTSSSGFFEGLFSRFRGTTEAPIAEIAEEEKPASSGGFLSSVFGLGSNTTPRPEDDAPTTQSSGNILSSLLYEPQTERTVVIPPTTYYLPKTRGSYIAIKLPANTAQETVTRIVEPYKGVSNIAIYQAPSVPFTQYEIPHVAGLTVDSKYPYNLAESEVRNSGSHGLATNIDSQSPVIYGRTSQSPPNEHPYYTQNRDTYKPPGYETAAFAPYQGGAQGFAQAQYLQSNKGVPPPSGQPIYYYQEEDRSQNLGNSDTRHQSQHIQEILQTEGQSFALTNSTSYDQDQNTRDQQYQDYDTVQAVQSAAVNENEPKSSPQLSDNFVPSLVYGQGTGNIGNQVTFDVGSDPRNRGNSGDISSQDLDDTEALVEELVPPKNNEPLTTVPVYQISYSTYQSPENPLGPARTYTTPPVKDATNFQDVPYFEQGDNSRFIQDLSALTSYGTPTNSYQSDPFVSASSQVIRVAVDAPNSDKVIDRSEVGVNADEDTVRLAPVDEQESGTKKGSGLMRKVTKRRNFADGIMSSNAQTRFTPEGQTPTQETDVSMVIGSEKDSIPEVRGNRQFSGTTVIDGYSRVQHEHHQVSAPDNDQTMGLPVNHAPEAV</sequence>
<keyword evidence="2" id="KW-1185">Reference proteome</keyword>
<feature type="compositionally biased region" description="Low complexity" evidence="1">
    <location>
        <begin position="351"/>
        <end position="365"/>
    </location>
</feature>
<evidence type="ECO:0000256" key="1">
    <source>
        <dbReference type="SAM" id="MobiDB-lite"/>
    </source>
</evidence>
<dbReference type="GeneID" id="107220209"/>
<proteinExistence type="predicted"/>
<feature type="region of interest" description="Disordered" evidence="1">
    <location>
        <begin position="160"/>
        <end position="207"/>
    </location>
</feature>
<feature type="region of interest" description="Disordered" evidence="1">
    <location>
        <begin position="894"/>
        <end position="920"/>
    </location>
</feature>
<feature type="compositionally biased region" description="Polar residues" evidence="1">
    <location>
        <begin position="226"/>
        <end position="238"/>
    </location>
</feature>
<feature type="region of interest" description="Disordered" evidence="1">
    <location>
        <begin position="498"/>
        <end position="517"/>
    </location>
</feature>
<feature type="region of interest" description="Disordered" evidence="1">
    <location>
        <begin position="307"/>
        <end position="326"/>
    </location>
</feature>
<organism evidence="2 3">
    <name type="scientific">Neodiprion lecontei</name>
    <name type="common">Redheaded pine sawfly</name>
    <dbReference type="NCBI Taxonomy" id="441921"/>
    <lineage>
        <taxon>Eukaryota</taxon>
        <taxon>Metazoa</taxon>
        <taxon>Ecdysozoa</taxon>
        <taxon>Arthropoda</taxon>
        <taxon>Hexapoda</taxon>
        <taxon>Insecta</taxon>
        <taxon>Pterygota</taxon>
        <taxon>Neoptera</taxon>
        <taxon>Endopterygota</taxon>
        <taxon>Hymenoptera</taxon>
        <taxon>Tenthredinoidea</taxon>
        <taxon>Diprionidae</taxon>
        <taxon>Diprioninae</taxon>
        <taxon>Neodiprion</taxon>
    </lineage>
</organism>
<feature type="region of interest" description="Disordered" evidence="1">
    <location>
        <begin position="656"/>
        <end position="680"/>
    </location>
</feature>
<feature type="compositionally biased region" description="Polar residues" evidence="1">
    <location>
        <begin position="498"/>
        <end position="515"/>
    </location>
</feature>
<accession>A0ABM3GFQ8</accession>